<name>A0A8B8AV31_CRAVI</name>
<dbReference type="InterPro" id="IPR001073">
    <property type="entry name" value="C1q_dom"/>
</dbReference>
<dbReference type="InterPro" id="IPR008983">
    <property type="entry name" value="Tumour_necrosis_fac-like_dom"/>
</dbReference>
<sequence length="175" mass="19479">MEKTRKAAVGVIVVVFLNICEYSEEKDTKLLEEFKNNYSTVNEACKAVGYVKSTCNKKDRKQKVAFTAAVTKASTTWNSGILIFNIGDRYYKSTGVFTVPMAGTYVFYASANEYASQEIGLDITLKSVSKVRLVGYNSAAHQTGTNMVVLTFQRGDRVWVKHAFVKKILMPSSTL</sequence>
<dbReference type="InterPro" id="IPR050392">
    <property type="entry name" value="Collagen/C1q_domain"/>
</dbReference>
<dbReference type="SUPFAM" id="SSF49842">
    <property type="entry name" value="TNF-like"/>
    <property type="match status" value="1"/>
</dbReference>
<organism evidence="4 5">
    <name type="scientific">Crassostrea virginica</name>
    <name type="common">Eastern oyster</name>
    <dbReference type="NCBI Taxonomy" id="6565"/>
    <lineage>
        <taxon>Eukaryota</taxon>
        <taxon>Metazoa</taxon>
        <taxon>Spiralia</taxon>
        <taxon>Lophotrochozoa</taxon>
        <taxon>Mollusca</taxon>
        <taxon>Bivalvia</taxon>
        <taxon>Autobranchia</taxon>
        <taxon>Pteriomorphia</taxon>
        <taxon>Ostreida</taxon>
        <taxon>Ostreoidea</taxon>
        <taxon>Ostreidae</taxon>
        <taxon>Crassostrea</taxon>
    </lineage>
</organism>
<accession>A0A8B8AV31</accession>
<dbReference type="PROSITE" id="PS50871">
    <property type="entry name" value="C1Q"/>
    <property type="match status" value="1"/>
</dbReference>
<evidence type="ECO:0000256" key="1">
    <source>
        <dbReference type="ARBA" id="ARBA00004613"/>
    </source>
</evidence>
<dbReference type="SMART" id="SM00110">
    <property type="entry name" value="C1Q"/>
    <property type="match status" value="1"/>
</dbReference>
<protein>
    <submittedName>
        <fullName evidence="5">Uncharacterized protein LOC111105171</fullName>
    </submittedName>
</protein>
<proteinExistence type="predicted"/>
<dbReference type="AlphaFoldDB" id="A0A8B8AV31"/>
<gene>
    <name evidence="5" type="primary">LOC111105171</name>
</gene>
<dbReference type="PANTHER" id="PTHR15427">
    <property type="entry name" value="EMILIN ELASTIN MICROFIBRIL INTERFACE-LOCATED PROTEIN ELASTIN MICROFIBRIL INTERFACER"/>
    <property type="match status" value="1"/>
</dbReference>
<feature type="domain" description="C1q" evidence="3">
    <location>
        <begin position="55"/>
        <end position="175"/>
    </location>
</feature>
<dbReference type="OrthoDB" id="10071402at2759"/>
<evidence type="ECO:0000256" key="2">
    <source>
        <dbReference type="ARBA" id="ARBA00022525"/>
    </source>
</evidence>
<reference evidence="5" key="1">
    <citation type="submission" date="2025-08" db="UniProtKB">
        <authorList>
            <consortium name="RefSeq"/>
        </authorList>
    </citation>
    <scope>IDENTIFICATION</scope>
    <source>
        <tissue evidence="5">Whole sample</tissue>
    </source>
</reference>
<evidence type="ECO:0000313" key="4">
    <source>
        <dbReference type="Proteomes" id="UP000694844"/>
    </source>
</evidence>
<evidence type="ECO:0000259" key="3">
    <source>
        <dbReference type="PROSITE" id="PS50871"/>
    </source>
</evidence>
<evidence type="ECO:0000313" key="5">
    <source>
        <dbReference type="RefSeq" id="XP_022295050.1"/>
    </source>
</evidence>
<keyword evidence="2" id="KW-0964">Secreted</keyword>
<dbReference type="PANTHER" id="PTHR15427:SF33">
    <property type="entry name" value="COLLAGEN IV NC1 DOMAIN-CONTAINING PROTEIN"/>
    <property type="match status" value="1"/>
</dbReference>
<dbReference type="KEGG" id="cvn:111105171"/>
<dbReference type="Pfam" id="PF00386">
    <property type="entry name" value="C1q"/>
    <property type="match status" value="1"/>
</dbReference>
<dbReference type="RefSeq" id="XP_022295050.1">
    <property type="nucleotide sequence ID" value="XM_022439342.1"/>
</dbReference>
<dbReference type="GeneID" id="111105171"/>
<dbReference type="GO" id="GO:0005581">
    <property type="term" value="C:collagen trimer"/>
    <property type="evidence" value="ECO:0007669"/>
    <property type="project" value="UniProtKB-KW"/>
</dbReference>
<dbReference type="Proteomes" id="UP000694844">
    <property type="component" value="Chromosome 7"/>
</dbReference>
<dbReference type="Gene3D" id="2.60.120.40">
    <property type="match status" value="1"/>
</dbReference>
<comment type="subcellular location">
    <subcellularLocation>
        <location evidence="1">Secreted</location>
    </subcellularLocation>
</comment>
<keyword evidence="4" id="KW-1185">Reference proteome</keyword>